<keyword evidence="2" id="KW-0378">Hydrolase</keyword>
<proteinExistence type="predicted"/>
<dbReference type="PANTHER" id="PTHR43433:SF5">
    <property type="entry name" value="AB HYDROLASE-1 DOMAIN-CONTAINING PROTEIN"/>
    <property type="match status" value="1"/>
</dbReference>
<dbReference type="InterPro" id="IPR050471">
    <property type="entry name" value="AB_hydrolase"/>
</dbReference>
<accession>A0ABW2C9C6</accession>
<evidence type="ECO:0000313" key="3">
    <source>
        <dbReference type="Proteomes" id="UP001596337"/>
    </source>
</evidence>
<dbReference type="SUPFAM" id="SSF53474">
    <property type="entry name" value="alpha/beta-Hydrolases"/>
    <property type="match status" value="1"/>
</dbReference>
<sequence length="383" mass="40839">MTPSRKLMGVVGGLGAAATGAAATALTMATRQRRLHRDPYEDEPLGQLPPDRVSTVAADDGVPLYVEEIDPADGGAADVTLIGVHGIAMSVPSWHFQRRDLAALTLPRVRQVYYDHRGHGQSGPVTAETATLEQLASDLHSVIRAVAPDGPIVLMGHSVGGMTIMALAEEQPELFAERVRGVSLIATAAGEVGTRGLPKRVLSKYSPVSWGVGGIGGIAEWQPEIIEFVRAASGQLTRRAVRRLAFGGDPGESVVVFLLELLDVTPVRELVKFIGTVDGHDRYAALAGLKHAEVQVIGGDADLILPFSHCERIADELPDAQLVRVSGSGHVPQLEHPEIVNSYLIDLLQLACDTDDKSGGKLGGRVGLRDEALRGLLRRWFPS</sequence>
<organism evidence="2 3">
    <name type="scientific">Haloechinothrix salitolerans</name>
    <dbReference type="NCBI Taxonomy" id="926830"/>
    <lineage>
        <taxon>Bacteria</taxon>
        <taxon>Bacillati</taxon>
        <taxon>Actinomycetota</taxon>
        <taxon>Actinomycetes</taxon>
        <taxon>Pseudonocardiales</taxon>
        <taxon>Pseudonocardiaceae</taxon>
        <taxon>Haloechinothrix</taxon>
    </lineage>
</organism>
<feature type="domain" description="AB hydrolase-1" evidence="1">
    <location>
        <begin position="84"/>
        <end position="340"/>
    </location>
</feature>
<dbReference type="EMBL" id="JBHSXX010000001">
    <property type="protein sequence ID" value="MFC6871312.1"/>
    <property type="molecule type" value="Genomic_DNA"/>
</dbReference>
<dbReference type="PANTHER" id="PTHR43433">
    <property type="entry name" value="HYDROLASE, ALPHA/BETA FOLD FAMILY PROTEIN"/>
    <property type="match status" value="1"/>
</dbReference>
<dbReference type="Proteomes" id="UP001596337">
    <property type="component" value="Unassembled WGS sequence"/>
</dbReference>
<dbReference type="InterPro" id="IPR000073">
    <property type="entry name" value="AB_hydrolase_1"/>
</dbReference>
<evidence type="ECO:0000313" key="2">
    <source>
        <dbReference type="EMBL" id="MFC6871312.1"/>
    </source>
</evidence>
<keyword evidence="3" id="KW-1185">Reference proteome</keyword>
<name>A0ABW2C9C6_9PSEU</name>
<comment type="caution">
    <text evidence="2">The sequence shown here is derived from an EMBL/GenBank/DDBJ whole genome shotgun (WGS) entry which is preliminary data.</text>
</comment>
<evidence type="ECO:0000259" key="1">
    <source>
        <dbReference type="Pfam" id="PF12697"/>
    </source>
</evidence>
<dbReference type="RefSeq" id="WP_345404111.1">
    <property type="nucleotide sequence ID" value="NZ_BAABLA010000117.1"/>
</dbReference>
<reference evidence="3" key="1">
    <citation type="journal article" date="2019" name="Int. J. Syst. Evol. Microbiol.">
        <title>The Global Catalogue of Microorganisms (GCM) 10K type strain sequencing project: providing services to taxonomists for standard genome sequencing and annotation.</title>
        <authorList>
            <consortium name="The Broad Institute Genomics Platform"/>
            <consortium name="The Broad Institute Genome Sequencing Center for Infectious Disease"/>
            <person name="Wu L."/>
            <person name="Ma J."/>
        </authorList>
    </citation>
    <scope>NUCLEOTIDE SEQUENCE [LARGE SCALE GENOMIC DNA]</scope>
    <source>
        <strain evidence="3">KCTC 32255</strain>
    </source>
</reference>
<gene>
    <name evidence="2" type="ORF">ACFQGD_29730</name>
</gene>
<dbReference type="Gene3D" id="3.40.50.1820">
    <property type="entry name" value="alpha/beta hydrolase"/>
    <property type="match status" value="1"/>
</dbReference>
<dbReference type="GO" id="GO:0016787">
    <property type="term" value="F:hydrolase activity"/>
    <property type="evidence" value="ECO:0007669"/>
    <property type="project" value="UniProtKB-KW"/>
</dbReference>
<protein>
    <submittedName>
        <fullName evidence="2">Alpha/beta fold hydrolase</fullName>
    </submittedName>
</protein>
<dbReference type="Pfam" id="PF12697">
    <property type="entry name" value="Abhydrolase_6"/>
    <property type="match status" value="1"/>
</dbReference>
<dbReference type="InterPro" id="IPR029058">
    <property type="entry name" value="AB_hydrolase_fold"/>
</dbReference>